<evidence type="ECO:0000259" key="4">
    <source>
        <dbReference type="PROSITE" id="PS50930"/>
    </source>
</evidence>
<dbReference type="InterPro" id="IPR011006">
    <property type="entry name" value="CheY-like_superfamily"/>
</dbReference>
<dbReference type="GO" id="GO:0000156">
    <property type="term" value="F:phosphorelay response regulator activity"/>
    <property type="evidence" value="ECO:0007669"/>
    <property type="project" value="TreeGrafter"/>
</dbReference>
<dbReference type="GO" id="GO:0032993">
    <property type="term" value="C:protein-DNA complex"/>
    <property type="evidence" value="ECO:0007669"/>
    <property type="project" value="TreeGrafter"/>
</dbReference>
<proteinExistence type="predicted"/>
<feature type="modified residue" description="4-aspartylphosphate" evidence="2">
    <location>
        <position position="61"/>
    </location>
</feature>
<dbReference type="AlphaFoldDB" id="A0A4R5D9U5"/>
<keyword evidence="2" id="KW-0597">Phosphoprotein</keyword>
<dbReference type="EMBL" id="SMFL01000019">
    <property type="protein sequence ID" value="TDE09557.1"/>
    <property type="molecule type" value="Genomic_DNA"/>
</dbReference>
<evidence type="ECO:0000256" key="1">
    <source>
        <dbReference type="ARBA" id="ARBA00023125"/>
    </source>
</evidence>
<dbReference type="SMART" id="SM00850">
    <property type="entry name" value="LytTR"/>
    <property type="match status" value="1"/>
</dbReference>
<name>A0A4R5D9U5_9BACT</name>
<dbReference type="OrthoDB" id="1646880at2"/>
<dbReference type="SMART" id="SM00448">
    <property type="entry name" value="REC"/>
    <property type="match status" value="1"/>
</dbReference>
<gene>
    <name evidence="5" type="ORF">E0F88_30175</name>
</gene>
<dbReference type="Gene3D" id="3.40.50.2300">
    <property type="match status" value="1"/>
</dbReference>
<keyword evidence="1" id="KW-0238">DNA-binding</keyword>
<evidence type="ECO:0000313" key="5">
    <source>
        <dbReference type="EMBL" id="TDE09557.1"/>
    </source>
</evidence>
<dbReference type="InterPro" id="IPR039420">
    <property type="entry name" value="WalR-like"/>
</dbReference>
<dbReference type="GO" id="GO:0006355">
    <property type="term" value="P:regulation of DNA-templated transcription"/>
    <property type="evidence" value="ECO:0007669"/>
    <property type="project" value="TreeGrafter"/>
</dbReference>
<dbReference type="GO" id="GO:0000976">
    <property type="term" value="F:transcription cis-regulatory region binding"/>
    <property type="evidence" value="ECO:0007669"/>
    <property type="project" value="TreeGrafter"/>
</dbReference>
<feature type="domain" description="HTH LytTR-type" evidence="4">
    <location>
        <begin position="173"/>
        <end position="272"/>
    </location>
</feature>
<dbReference type="RefSeq" id="WP_131962062.1">
    <property type="nucleotide sequence ID" value="NZ_SMFL01000019.1"/>
</dbReference>
<dbReference type="PANTHER" id="PTHR48111">
    <property type="entry name" value="REGULATOR OF RPOS"/>
    <property type="match status" value="1"/>
</dbReference>
<accession>A0A4R5D9U5</accession>
<evidence type="ECO:0000313" key="6">
    <source>
        <dbReference type="Proteomes" id="UP000294850"/>
    </source>
</evidence>
<dbReference type="SUPFAM" id="SSF52172">
    <property type="entry name" value="CheY-like"/>
    <property type="match status" value="1"/>
</dbReference>
<dbReference type="Proteomes" id="UP000294850">
    <property type="component" value="Unassembled WGS sequence"/>
</dbReference>
<dbReference type="Pfam" id="PF00072">
    <property type="entry name" value="Response_reg"/>
    <property type="match status" value="1"/>
</dbReference>
<sequence length="275" mass="31609">MKIDPKLKLTCLIVDDNKAAHELLLMHIKDVEYLSYCGSCYDGVQALTMIQRLIPDIVFLDVQIPRLSGIELMQILGKTSSSIIMITGYAKYAIEGYNYDVVDFIEKPFEFPRFLRAINRVCERRSLYAAMQPLSLMADQRETENDPMDDLQAAKQQSLQGKINFPVYTDKCIWIKANKKQIPLDYGEICCIEASGNYCIFYATEDTHRTRVTISELLDNLPSDLFAQTQRAFIVNRDAIKELEGNELLMINDVKARVSEEFRSEIFKVVNKRYG</sequence>
<protein>
    <submittedName>
        <fullName evidence="5">Response regulator transcription factor</fullName>
    </submittedName>
</protein>
<dbReference type="PANTHER" id="PTHR48111:SF17">
    <property type="entry name" value="TRANSCRIPTIONAL REGULATORY PROTEIN YPDB"/>
    <property type="match status" value="1"/>
</dbReference>
<keyword evidence="6" id="KW-1185">Reference proteome</keyword>
<organism evidence="5 6">
    <name type="scientific">Dyadobacter psychrotolerans</name>
    <dbReference type="NCBI Taxonomy" id="2541721"/>
    <lineage>
        <taxon>Bacteria</taxon>
        <taxon>Pseudomonadati</taxon>
        <taxon>Bacteroidota</taxon>
        <taxon>Cytophagia</taxon>
        <taxon>Cytophagales</taxon>
        <taxon>Spirosomataceae</taxon>
        <taxon>Dyadobacter</taxon>
    </lineage>
</organism>
<dbReference type="InterPro" id="IPR001789">
    <property type="entry name" value="Sig_transdc_resp-reg_receiver"/>
</dbReference>
<dbReference type="PROSITE" id="PS50930">
    <property type="entry name" value="HTH_LYTTR"/>
    <property type="match status" value="1"/>
</dbReference>
<dbReference type="PROSITE" id="PS50110">
    <property type="entry name" value="RESPONSE_REGULATORY"/>
    <property type="match status" value="1"/>
</dbReference>
<dbReference type="InterPro" id="IPR007492">
    <property type="entry name" value="LytTR_DNA-bd_dom"/>
</dbReference>
<reference evidence="5 6" key="1">
    <citation type="submission" date="2019-03" db="EMBL/GenBank/DDBJ databases">
        <title>Dyadobacter AR-3-6 sp. nov., isolated from arctic soil.</title>
        <authorList>
            <person name="Chaudhary D.K."/>
        </authorList>
    </citation>
    <scope>NUCLEOTIDE SEQUENCE [LARGE SCALE GENOMIC DNA]</scope>
    <source>
        <strain evidence="5 6">AR-3-6</strain>
    </source>
</reference>
<dbReference type="Gene3D" id="2.40.50.1020">
    <property type="entry name" value="LytTr DNA-binding domain"/>
    <property type="match status" value="1"/>
</dbReference>
<feature type="domain" description="Response regulatory" evidence="3">
    <location>
        <begin position="10"/>
        <end position="122"/>
    </location>
</feature>
<evidence type="ECO:0000259" key="3">
    <source>
        <dbReference type="PROSITE" id="PS50110"/>
    </source>
</evidence>
<comment type="caution">
    <text evidence="5">The sequence shown here is derived from an EMBL/GenBank/DDBJ whole genome shotgun (WGS) entry which is preliminary data.</text>
</comment>
<evidence type="ECO:0000256" key="2">
    <source>
        <dbReference type="PROSITE-ProRule" id="PRU00169"/>
    </source>
</evidence>
<dbReference type="GO" id="GO:0005829">
    <property type="term" value="C:cytosol"/>
    <property type="evidence" value="ECO:0007669"/>
    <property type="project" value="TreeGrafter"/>
</dbReference>
<dbReference type="Pfam" id="PF04397">
    <property type="entry name" value="LytTR"/>
    <property type="match status" value="1"/>
</dbReference>